<proteinExistence type="predicted"/>
<name>A0A1U8N7N5_GOSHI</name>
<reference evidence="1" key="1">
    <citation type="journal article" date="2020" name="Nat. Genet.">
        <title>Genomic diversifications of five Gossypium allopolyploid species and their impact on cotton improvement.</title>
        <authorList>
            <person name="Chen Z.J."/>
            <person name="Sreedasyam A."/>
            <person name="Ando A."/>
            <person name="Song Q."/>
            <person name="De Santiago L.M."/>
            <person name="Hulse-Kemp A.M."/>
            <person name="Ding M."/>
            <person name="Ye W."/>
            <person name="Kirkbride R.C."/>
            <person name="Jenkins J."/>
            <person name="Plott C."/>
            <person name="Lovell J."/>
            <person name="Lin Y.M."/>
            <person name="Vaughn R."/>
            <person name="Liu B."/>
            <person name="Simpson S."/>
            <person name="Scheffler B.E."/>
            <person name="Wen L."/>
            <person name="Saski C.A."/>
            <person name="Grover C.E."/>
            <person name="Hu G."/>
            <person name="Conover J.L."/>
            <person name="Carlson J.W."/>
            <person name="Shu S."/>
            <person name="Boston L.B."/>
            <person name="Williams M."/>
            <person name="Peterson D.G."/>
            <person name="McGee K."/>
            <person name="Jones D.C."/>
            <person name="Wendel J.F."/>
            <person name="Stelly D.M."/>
            <person name="Grimwood J."/>
            <person name="Schmutz J."/>
        </authorList>
    </citation>
    <scope>NUCLEOTIDE SEQUENCE [LARGE SCALE GENOMIC DNA]</scope>
    <source>
        <strain evidence="1">cv. TM-1</strain>
    </source>
</reference>
<dbReference type="RefSeq" id="XP_016733878.1">
    <property type="nucleotide sequence ID" value="XM_016878389.2"/>
</dbReference>
<dbReference type="AlphaFoldDB" id="A0A1U8N7N5"/>
<organism evidence="1 2">
    <name type="scientific">Gossypium hirsutum</name>
    <name type="common">Upland cotton</name>
    <name type="synonym">Gossypium mexicanum</name>
    <dbReference type="NCBI Taxonomy" id="3635"/>
    <lineage>
        <taxon>Eukaryota</taxon>
        <taxon>Viridiplantae</taxon>
        <taxon>Streptophyta</taxon>
        <taxon>Embryophyta</taxon>
        <taxon>Tracheophyta</taxon>
        <taxon>Spermatophyta</taxon>
        <taxon>Magnoliopsida</taxon>
        <taxon>eudicotyledons</taxon>
        <taxon>Gunneridae</taxon>
        <taxon>Pentapetalae</taxon>
        <taxon>rosids</taxon>
        <taxon>malvids</taxon>
        <taxon>Malvales</taxon>
        <taxon>Malvaceae</taxon>
        <taxon>Malvoideae</taxon>
        <taxon>Gossypium</taxon>
    </lineage>
</organism>
<protein>
    <submittedName>
        <fullName evidence="2">Uncharacterized protein isoform X1</fullName>
    </submittedName>
</protein>
<dbReference type="KEGG" id="ghi:107944579"/>
<reference evidence="2" key="2">
    <citation type="submission" date="2025-08" db="UniProtKB">
        <authorList>
            <consortium name="RefSeq"/>
        </authorList>
    </citation>
    <scope>IDENTIFICATION</scope>
</reference>
<dbReference type="GeneID" id="107944579"/>
<accession>A0A1U8N7N5</accession>
<gene>
    <name evidence="2" type="primary">LOC107944579</name>
</gene>
<evidence type="ECO:0000313" key="2">
    <source>
        <dbReference type="RefSeq" id="XP_016733878.1"/>
    </source>
</evidence>
<evidence type="ECO:0000313" key="1">
    <source>
        <dbReference type="Proteomes" id="UP000818029"/>
    </source>
</evidence>
<dbReference type="PaxDb" id="3635-A0A1U8N7N5"/>
<dbReference type="Proteomes" id="UP000818029">
    <property type="component" value="Chromosome D01"/>
</dbReference>
<sequence>MNVSEDESQLSAIARAILNILSSENVKILTYFNQKMVEQGVFRESYSNNIFSCSTTRISLAFAYRDHSPLQRRFPLFSTEYCFSSGLTGHSTWAFQLLLLFSTSEVVCCSLQLS</sequence>
<keyword evidence="1" id="KW-1185">Reference proteome</keyword>